<gene>
    <name evidence="3" type="ORF">EPV75_03075</name>
</gene>
<dbReference type="EMBL" id="CP035033">
    <property type="protein sequence ID" value="QAB14724.1"/>
    <property type="molecule type" value="Genomic_DNA"/>
</dbReference>
<dbReference type="Proteomes" id="UP000285478">
    <property type="component" value="Chromosome"/>
</dbReference>
<keyword evidence="4" id="KW-1185">Reference proteome</keyword>
<dbReference type="SUPFAM" id="SSF57997">
    <property type="entry name" value="Tropomyosin"/>
    <property type="match status" value="1"/>
</dbReference>
<feature type="coiled-coil region" evidence="1">
    <location>
        <begin position="230"/>
        <end position="307"/>
    </location>
</feature>
<keyword evidence="2" id="KW-1133">Transmembrane helix</keyword>
<feature type="transmembrane region" description="Helical" evidence="2">
    <location>
        <begin position="349"/>
        <end position="372"/>
    </location>
</feature>
<dbReference type="RefSeq" id="WP_128384429.1">
    <property type="nucleotide sequence ID" value="NZ_CP035033.1"/>
</dbReference>
<keyword evidence="1" id="KW-0175">Coiled coil</keyword>
<organism evidence="3 4">
    <name type="scientific">Hydrogenovibrio thermophilus</name>
    <dbReference type="NCBI Taxonomy" id="265883"/>
    <lineage>
        <taxon>Bacteria</taxon>
        <taxon>Pseudomonadati</taxon>
        <taxon>Pseudomonadota</taxon>
        <taxon>Gammaproteobacteria</taxon>
        <taxon>Thiotrichales</taxon>
        <taxon>Piscirickettsiaceae</taxon>
        <taxon>Hydrogenovibrio</taxon>
    </lineage>
</organism>
<protein>
    <submittedName>
        <fullName evidence="3">Uncharacterized protein</fullName>
    </submittedName>
</protein>
<evidence type="ECO:0000256" key="2">
    <source>
        <dbReference type="SAM" id="Phobius"/>
    </source>
</evidence>
<dbReference type="Gene3D" id="1.10.287.1490">
    <property type="match status" value="1"/>
</dbReference>
<dbReference type="AlphaFoldDB" id="A0A410H1E7"/>
<feature type="transmembrane region" description="Helical" evidence="2">
    <location>
        <begin position="148"/>
        <end position="169"/>
    </location>
</feature>
<keyword evidence="2" id="KW-0472">Membrane</keyword>
<evidence type="ECO:0000256" key="1">
    <source>
        <dbReference type="SAM" id="Coils"/>
    </source>
</evidence>
<keyword evidence="2" id="KW-0812">Transmembrane</keyword>
<feature type="transmembrane region" description="Helical" evidence="2">
    <location>
        <begin position="119"/>
        <end position="136"/>
    </location>
</feature>
<name>A0A410H1E7_9GAMM</name>
<evidence type="ECO:0000313" key="4">
    <source>
        <dbReference type="Proteomes" id="UP000285478"/>
    </source>
</evidence>
<accession>A0A410H1E7</accession>
<sequence>MTIPTRSSAPFNRRLFTALLVAGLLALAWLGALDHYTYDYLKGSLLNALASYGVSRSLNAVISMFSTSTISIGVASISVGELLDPLNDLIERFSELLTFAIGSIAIQKILLTIVSSNLFNIILSVFGIGLIIALFRPTRPGLAIFSKLFLLTIFLRLCLSVMLLLNLAVDHTFIEPNIQANQQKVEHLASDLDELNQMPQTPQAMQQALAQLQQERPTLVARIQSRQSQLTSLQTQVSEQAERVEHLRQQLPLWERFNVFKQDKALSEAKETLQALETQMSQEENALNALQESLMTVDERIARYERRLAGQSDSMLDSINRGLSSFTASIGEVDIFKIQAQLEASVENLLNLMMLYLLKTLLLPLLFMYLLIKGFQQIWQVNVADWLKHPSTPETKKAA</sequence>
<evidence type="ECO:0000313" key="3">
    <source>
        <dbReference type="EMBL" id="QAB14724.1"/>
    </source>
</evidence>
<reference evidence="3 4" key="1">
    <citation type="journal article" date="2018" name="Environ. Microbiol.">
        <title>Genomes of ubiquitous marine and hypersaline Hydrogenovibrio, Thiomicrorhabdus and Thiomicrospira spp. encode a diversity of mechanisms to sustain chemolithoautotrophy in heterogeneous environments.</title>
        <authorList>
            <person name="Scott K.M."/>
            <person name="Williams J."/>
            <person name="Porter C.M.B."/>
            <person name="Russel S."/>
            <person name="Harmer T.L."/>
            <person name="Paul J.H."/>
            <person name="Antonen K.M."/>
            <person name="Bridges M.K."/>
            <person name="Camper G.J."/>
            <person name="Campla C.K."/>
            <person name="Casella L.G."/>
            <person name="Chase E."/>
            <person name="Conrad J.W."/>
            <person name="Cruz M.C."/>
            <person name="Dunlap D.S."/>
            <person name="Duran L."/>
            <person name="Fahsbender E.M."/>
            <person name="Goldsmith D.B."/>
            <person name="Keeley R.F."/>
            <person name="Kondoff M.R."/>
            <person name="Kussy B.I."/>
            <person name="Lane M.K."/>
            <person name="Lawler S."/>
            <person name="Leigh B.A."/>
            <person name="Lewis C."/>
            <person name="Lostal L.M."/>
            <person name="Marking D."/>
            <person name="Mancera P.A."/>
            <person name="McClenthan E.C."/>
            <person name="McIntyre E.A."/>
            <person name="Mine J.A."/>
            <person name="Modi S."/>
            <person name="Moore B.D."/>
            <person name="Morgan W.A."/>
            <person name="Nelson K.M."/>
            <person name="Nguyen K.N."/>
            <person name="Ogburn N."/>
            <person name="Parrino D.G."/>
            <person name="Pedapudi A.D."/>
            <person name="Pelham R.P."/>
            <person name="Preece A.M."/>
            <person name="Rampersad E.A."/>
            <person name="Richardson J.C."/>
            <person name="Rodgers C.M."/>
            <person name="Schaffer B.L."/>
            <person name="Sheridan N.E."/>
            <person name="Solone M.R."/>
            <person name="Staley Z.R."/>
            <person name="Tabuchi M."/>
            <person name="Waide R.J."/>
            <person name="Wanjugi P.W."/>
            <person name="Young S."/>
            <person name="Clum A."/>
            <person name="Daum C."/>
            <person name="Huntemann M."/>
            <person name="Ivanova N."/>
            <person name="Kyrpides N."/>
            <person name="Mikhailova N."/>
            <person name="Palaniappan K."/>
            <person name="Pillay M."/>
            <person name="Reddy T.B.K."/>
            <person name="Shapiro N."/>
            <person name="Stamatis D."/>
            <person name="Varghese N."/>
            <person name="Woyke T."/>
            <person name="Boden R."/>
            <person name="Freyermuth S.K."/>
            <person name="Kerfeld C.A."/>
        </authorList>
    </citation>
    <scope>NUCLEOTIDE SEQUENCE [LARGE SCALE GENOMIC DNA]</scope>
    <source>
        <strain evidence="3 4">JR-2</strain>
    </source>
</reference>
<dbReference type="KEGG" id="htr:EPV75_03075"/>
<proteinExistence type="predicted"/>